<sequence length="84" mass="9213">MMRMWLVEKWLSGPEYTVAILGDKVLPSIRIQPAGVFYDYQAKYISDDTPVFLPERPGCTAGSRYGCAGTAGLPWAGLQRLGAC</sequence>
<dbReference type="Pfam" id="PF07478">
    <property type="entry name" value="Dala_Dala_lig_C"/>
    <property type="match status" value="1"/>
</dbReference>
<dbReference type="InterPro" id="IPR011095">
    <property type="entry name" value="Dala_Dala_lig_C"/>
</dbReference>
<dbReference type="GO" id="GO:0008716">
    <property type="term" value="F:D-alanine-D-alanine ligase activity"/>
    <property type="evidence" value="ECO:0007669"/>
    <property type="project" value="UniProtKB-EC"/>
</dbReference>
<proteinExistence type="predicted"/>
<reference evidence="2" key="1">
    <citation type="submission" date="2019-05" db="EMBL/GenBank/DDBJ databases">
        <authorList>
            <consortium name="Pathogen Informatics"/>
        </authorList>
    </citation>
    <scope>NUCLEOTIDE SEQUENCE [LARGE SCALE GENOMIC DNA]</scope>
    <source>
        <strain evidence="2">NCTC12965</strain>
    </source>
</reference>
<dbReference type="EC" id="6.3.2.4" evidence="2"/>
<accession>A0A4U9UFQ4</accession>
<evidence type="ECO:0000313" key="2">
    <source>
        <dbReference type="EMBL" id="VTR31956.1"/>
    </source>
</evidence>
<name>A0A4U9UFQ4_SERFO</name>
<feature type="domain" description="D-alanine--D-alanine ligase C-terminal" evidence="1">
    <location>
        <begin position="6"/>
        <end position="54"/>
    </location>
</feature>
<dbReference type="AlphaFoldDB" id="A0A4U9UFQ4"/>
<keyword evidence="2" id="KW-0436">Ligase</keyword>
<dbReference type="EMBL" id="CABEEZ010000070">
    <property type="protein sequence ID" value="VTR31956.1"/>
    <property type="molecule type" value="Genomic_DNA"/>
</dbReference>
<protein>
    <submittedName>
        <fullName evidence="2">D-alanine--D-alanine ligase</fullName>
        <ecNumber evidence="2">6.3.2.4</ecNumber>
    </submittedName>
</protein>
<evidence type="ECO:0000259" key="1">
    <source>
        <dbReference type="Pfam" id="PF07478"/>
    </source>
</evidence>
<organism evidence="2">
    <name type="scientific">Serratia fonticola</name>
    <dbReference type="NCBI Taxonomy" id="47917"/>
    <lineage>
        <taxon>Bacteria</taxon>
        <taxon>Pseudomonadati</taxon>
        <taxon>Pseudomonadota</taxon>
        <taxon>Gammaproteobacteria</taxon>
        <taxon>Enterobacterales</taxon>
        <taxon>Yersiniaceae</taxon>
        <taxon>Serratia</taxon>
    </lineage>
</organism>
<dbReference type="SUPFAM" id="SSF56059">
    <property type="entry name" value="Glutathione synthetase ATP-binding domain-like"/>
    <property type="match status" value="1"/>
</dbReference>
<dbReference type="Gene3D" id="3.30.470.20">
    <property type="entry name" value="ATP-grasp fold, B domain"/>
    <property type="match status" value="1"/>
</dbReference>
<gene>
    <name evidence="2" type="primary">ddl_2</name>
    <name evidence="2" type="ORF">NCTC12965_03289</name>
</gene>